<dbReference type="PANTHER" id="PTHR12215:SF10">
    <property type="entry name" value="L-AMINOADIPATE-SEMIALDEHYDE DEHYDROGENASE-PHOSPHOPANTETHEINYL TRANSFERASE"/>
    <property type="match status" value="1"/>
</dbReference>
<keyword evidence="2" id="KW-0808">Transferase</keyword>
<dbReference type="InterPro" id="IPR037143">
    <property type="entry name" value="4-PPantetheinyl_Trfase_dom_sf"/>
</dbReference>
<dbReference type="Gene3D" id="3.90.470.20">
    <property type="entry name" value="4'-phosphopantetheinyl transferase domain"/>
    <property type="match status" value="1"/>
</dbReference>
<dbReference type="SUPFAM" id="SSF56214">
    <property type="entry name" value="4'-phosphopantetheinyl transferase"/>
    <property type="match status" value="2"/>
</dbReference>
<gene>
    <name evidence="5" type="ORF">E4U13_006041</name>
</gene>
<dbReference type="EC" id="2.7.8.7" evidence="1"/>
<dbReference type="InterPro" id="IPR050559">
    <property type="entry name" value="P-Pant_transferase_sf"/>
</dbReference>
<evidence type="ECO:0000313" key="5">
    <source>
        <dbReference type="EMBL" id="KAG6109200.1"/>
    </source>
</evidence>
<evidence type="ECO:0000313" key="6">
    <source>
        <dbReference type="Proteomes" id="UP000732380"/>
    </source>
</evidence>
<proteinExistence type="predicted"/>
<dbReference type="GO" id="GO:0019878">
    <property type="term" value="P:lysine biosynthetic process via aminoadipic acid"/>
    <property type="evidence" value="ECO:0007669"/>
    <property type="project" value="TreeGrafter"/>
</dbReference>
<dbReference type="PANTHER" id="PTHR12215">
    <property type="entry name" value="PHOSPHOPANTETHEINE TRANSFERASE"/>
    <property type="match status" value="1"/>
</dbReference>
<evidence type="ECO:0000259" key="4">
    <source>
        <dbReference type="Pfam" id="PF22624"/>
    </source>
</evidence>
<sequence length="296" mass="33077">MTEPQVMQWLLDTRPLWPRATTTSLLAQEASRALSLLSPEEQTSIQKYLFVKDAKMALASALLKRYAITSSCEDLPWSYATYSRDQHTKPIFRLSDSSEPLLFNVSHQAGLVCLLGVSRPPEGVSIGVDIACPSERRDRDHAFVAEEKDGWSGFVGMHESVFSEGEAKRLRGLGTGPAPLDLDVRLAYFYALWCLREAYVKMTGEALLAGWLGELDMRNFAPPGDAVTEGEEGPLEIWFRGVRVEDVRVRMQWYEDEFLICTAVGGDEQGVLDVGDEWTLLDIDEVLDAAERANAR</sequence>
<reference evidence="5 6" key="1">
    <citation type="journal article" date="2020" name="bioRxiv">
        <title>Whole genome comparisons of ergot fungi reveals the divergence and evolution of species within the genus Claviceps are the result of varying mechanisms driving genome evolution and host range expansion.</title>
        <authorList>
            <person name="Wyka S.A."/>
            <person name="Mondo S.J."/>
            <person name="Liu M."/>
            <person name="Dettman J."/>
            <person name="Nalam V."/>
            <person name="Broders K.D."/>
        </authorList>
    </citation>
    <scope>NUCLEOTIDE SEQUENCE [LARGE SCALE GENOMIC DNA]</scope>
    <source>
        <strain evidence="5 6">LM576</strain>
    </source>
</reference>
<accession>A0A9P7PUI6</accession>
<dbReference type="GO" id="GO:0005829">
    <property type="term" value="C:cytosol"/>
    <property type="evidence" value="ECO:0007669"/>
    <property type="project" value="TreeGrafter"/>
</dbReference>
<comment type="caution">
    <text evidence="5">The sequence shown here is derived from an EMBL/GenBank/DDBJ whole genome shotgun (WGS) entry which is preliminary data.</text>
</comment>
<name>A0A9P7PUI6_9HYPO</name>
<dbReference type="InterPro" id="IPR055066">
    <property type="entry name" value="AASDHPPT_N"/>
</dbReference>
<keyword evidence="6" id="KW-1185">Reference proteome</keyword>
<evidence type="ECO:0000256" key="2">
    <source>
        <dbReference type="ARBA" id="ARBA00022679"/>
    </source>
</evidence>
<organism evidence="5 6">
    <name type="scientific">Claviceps humidiphila</name>
    <dbReference type="NCBI Taxonomy" id="1294629"/>
    <lineage>
        <taxon>Eukaryota</taxon>
        <taxon>Fungi</taxon>
        <taxon>Dikarya</taxon>
        <taxon>Ascomycota</taxon>
        <taxon>Pezizomycotina</taxon>
        <taxon>Sordariomycetes</taxon>
        <taxon>Hypocreomycetidae</taxon>
        <taxon>Hypocreales</taxon>
        <taxon>Clavicipitaceae</taxon>
        <taxon>Claviceps</taxon>
    </lineage>
</organism>
<dbReference type="GO" id="GO:0000287">
    <property type="term" value="F:magnesium ion binding"/>
    <property type="evidence" value="ECO:0007669"/>
    <property type="project" value="InterPro"/>
</dbReference>
<dbReference type="Proteomes" id="UP000732380">
    <property type="component" value="Unassembled WGS sequence"/>
</dbReference>
<feature type="domain" description="4'-phosphopantetheinyl transferase N-terminal" evidence="4">
    <location>
        <begin position="28"/>
        <end position="116"/>
    </location>
</feature>
<dbReference type="GO" id="GO:0008897">
    <property type="term" value="F:holo-[acyl-carrier-protein] synthase activity"/>
    <property type="evidence" value="ECO:0007669"/>
    <property type="project" value="UniProtKB-EC"/>
</dbReference>
<protein>
    <recommendedName>
        <fullName evidence="1">holo-[acyl-carrier-protein] synthase</fullName>
        <ecNumber evidence="1">2.7.8.7</ecNumber>
    </recommendedName>
</protein>
<dbReference type="InterPro" id="IPR008278">
    <property type="entry name" value="4-PPantetheinyl_Trfase_dom"/>
</dbReference>
<feature type="domain" description="4'-phosphopantetheinyl transferase" evidence="3">
    <location>
        <begin position="125"/>
        <end position="211"/>
    </location>
</feature>
<dbReference type="AlphaFoldDB" id="A0A9P7PUI6"/>
<dbReference type="Pfam" id="PF01648">
    <property type="entry name" value="ACPS"/>
    <property type="match status" value="1"/>
</dbReference>
<dbReference type="EMBL" id="SRQM01000508">
    <property type="protein sequence ID" value="KAG6109200.1"/>
    <property type="molecule type" value="Genomic_DNA"/>
</dbReference>
<evidence type="ECO:0000256" key="1">
    <source>
        <dbReference type="ARBA" id="ARBA00013172"/>
    </source>
</evidence>
<evidence type="ECO:0000259" key="3">
    <source>
        <dbReference type="Pfam" id="PF01648"/>
    </source>
</evidence>
<dbReference type="Pfam" id="PF22624">
    <property type="entry name" value="AASDHPPT_N"/>
    <property type="match status" value="1"/>
</dbReference>